<keyword evidence="2" id="KW-1185">Reference proteome</keyword>
<gene>
    <name evidence="1" type="ORF">F5972_05910</name>
</gene>
<dbReference type="Gene3D" id="3.60.15.10">
    <property type="entry name" value="Ribonuclease Z/Hydroxyacylglutathione hydrolase-like"/>
    <property type="match status" value="1"/>
</dbReference>
<comment type="caution">
    <text evidence="1">The sequence shown here is derived from an EMBL/GenBank/DDBJ whole genome shotgun (WGS) entry which is preliminary data.</text>
</comment>
<evidence type="ECO:0000313" key="1">
    <source>
        <dbReference type="EMBL" id="KAA9380653.1"/>
    </source>
</evidence>
<dbReference type="InterPro" id="IPR052159">
    <property type="entry name" value="Competence_DNA_uptake"/>
</dbReference>
<dbReference type="PANTHER" id="PTHR30619:SF1">
    <property type="entry name" value="RECOMBINATION PROTEIN 2"/>
    <property type="match status" value="1"/>
</dbReference>
<dbReference type="Proteomes" id="UP000327011">
    <property type="component" value="Unassembled WGS sequence"/>
</dbReference>
<name>A0A5J5KA01_9ACTN</name>
<accession>A0A5J5KA01</accession>
<dbReference type="AlphaFoldDB" id="A0A5J5KA01"/>
<dbReference type="SUPFAM" id="SSF56281">
    <property type="entry name" value="Metallo-hydrolase/oxidoreductase"/>
    <property type="match status" value="1"/>
</dbReference>
<reference evidence="1 2" key="1">
    <citation type="submission" date="2019-09" db="EMBL/GenBank/DDBJ databases">
        <title>Screening of Novel Bioactive Compounds from Soil-Associated.</title>
        <authorList>
            <person name="Gong X."/>
        </authorList>
    </citation>
    <scope>NUCLEOTIDE SEQUENCE [LARGE SCALE GENOMIC DNA]</scope>
    <source>
        <strain evidence="1 2">Gxj-6</strain>
    </source>
</reference>
<evidence type="ECO:0000313" key="2">
    <source>
        <dbReference type="Proteomes" id="UP000327011"/>
    </source>
</evidence>
<dbReference type="PANTHER" id="PTHR30619">
    <property type="entry name" value="DNA INTERNALIZATION/COMPETENCE PROTEIN COMEC/REC2"/>
    <property type="match status" value="1"/>
</dbReference>
<evidence type="ECO:0008006" key="3">
    <source>
        <dbReference type="Google" id="ProtNLM"/>
    </source>
</evidence>
<dbReference type="InterPro" id="IPR036866">
    <property type="entry name" value="RibonucZ/Hydroxyglut_hydro"/>
</dbReference>
<protein>
    <recommendedName>
        <fullName evidence="3">Metallo-beta-lactamase domain-containing protein</fullName>
    </recommendedName>
</protein>
<dbReference type="RefSeq" id="WP_150931854.1">
    <property type="nucleotide sequence ID" value="NZ_VYTZ01000002.1"/>
</dbReference>
<proteinExistence type="predicted"/>
<dbReference type="EMBL" id="VYTZ01000002">
    <property type="protein sequence ID" value="KAA9380653.1"/>
    <property type="molecule type" value="Genomic_DNA"/>
</dbReference>
<sequence>MPQKRKRSISEADKLRAENEAWLDHAEAVKKAKTKRAADDAEEETKRLARMAENRAVLAVPGERGDGNFYISFVQMGQGDCAIMTTPAGNTLMVDCGSDATEADREPYDSKVDGTNRSAAQTRKYLERIRGVIHHPRHLGKARQLDYLIFTHPNTDHYNKIDDGLYTGTVTDEKTGVRINTYLGIGVLYHSDDTTAYSLQIDGDNLTGWLLQRMNDNPSLTRRVTLMHEVTRPGAAKKGKAVKKTASDVAAAGGLDTDNFEVDSVESPTEEANLAGITEAIVSTVNGDKVASAATPTVGRLDAQGGYVIHTETDCTVTLLAAGVRYNYRNDPSDFTNRGSVITLVEVFGKKVLICGDGTTSTEQYIRYDRLKRATESDRVKNLAILQVGHHGSVTSSHHKFVTGANAEFVVVSTGYRVEKDSLPKGRIVSRHRNVQIAAGRTAKDHEIGMWVSGSGSHYFLTPLPTAKVPLYTTGTNGSLCFKIDKTTKAVVFLNEEKKKDGGE</sequence>
<organism evidence="1 2">
    <name type="scientific">Microbispora cellulosiformans</name>
    <dbReference type="NCBI Taxonomy" id="2614688"/>
    <lineage>
        <taxon>Bacteria</taxon>
        <taxon>Bacillati</taxon>
        <taxon>Actinomycetota</taxon>
        <taxon>Actinomycetes</taxon>
        <taxon>Streptosporangiales</taxon>
        <taxon>Streptosporangiaceae</taxon>
        <taxon>Microbispora</taxon>
    </lineage>
</organism>